<proteinExistence type="inferred from homology"/>
<dbReference type="SUPFAM" id="SSF46934">
    <property type="entry name" value="UBA-like"/>
    <property type="match status" value="1"/>
</dbReference>
<dbReference type="CDD" id="cd14343">
    <property type="entry name" value="UBA_F100B_like"/>
    <property type="match status" value="1"/>
</dbReference>
<dbReference type="InterPro" id="IPR054109">
    <property type="entry name" value="UBA_8"/>
</dbReference>
<dbReference type="InterPro" id="IPR039310">
    <property type="entry name" value="UBALD1/2"/>
</dbReference>
<protein>
    <recommendedName>
        <fullName evidence="2">UBA-like domain-containing protein</fullName>
    </recommendedName>
</protein>
<dbReference type="GeneTree" id="ENSGT00390000008825"/>
<organism evidence="3 4">
    <name type="scientific">Mus spicilegus</name>
    <name type="common">Mound-building mouse</name>
    <dbReference type="NCBI Taxonomy" id="10103"/>
    <lineage>
        <taxon>Eukaryota</taxon>
        <taxon>Metazoa</taxon>
        <taxon>Chordata</taxon>
        <taxon>Craniata</taxon>
        <taxon>Vertebrata</taxon>
        <taxon>Euteleostomi</taxon>
        <taxon>Mammalia</taxon>
        <taxon>Eutheria</taxon>
        <taxon>Euarchontoglires</taxon>
        <taxon>Glires</taxon>
        <taxon>Rodentia</taxon>
        <taxon>Myomorpha</taxon>
        <taxon>Muroidea</taxon>
        <taxon>Muridae</taxon>
        <taxon>Murinae</taxon>
        <taxon>Mus</taxon>
        <taxon>Mus</taxon>
    </lineage>
</organism>
<dbReference type="PANTHER" id="PTHR31993">
    <property type="entry name" value="UBA-LIKE DOMAIN-CONTAINING PROTEIN 2"/>
    <property type="match status" value="1"/>
</dbReference>
<evidence type="ECO:0000313" key="4">
    <source>
        <dbReference type="Proteomes" id="UP000694415"/>
    </source>
</evidence>
<dbReference type="Gene3D" id="1.10.8.10">
    <property type="entry name" value="DNA helicase RuvA subunit, C-terminal domain"/>
    <property type="match status" value="1"/>
</dbReference>
<dbReference type="InterPro" id="IPR009060">
    <property type="entry name" value="UBA-like_sf"/>
</dbReference>
<dbReference type="PANTHER" id="PTHR31993:SF6">
    <property type="entry name" value="UBA-LIKE DOMAIN-CONTAINING PROTEIN 2"/>
    <property type="match status" value="1"/>
</dbReference>
<feature type="domain" description="UBA-like" evidence="2">
    <location>
        <begin position="11"/>
        <end position="51"/>
    </location>
</feature>
<sequence length="172" mass="19512">MSFNRGMDTENVLFNQFMQATGCVADQAQQLLQAAHWQFETALSAFFQESNILNSHRHPQMMCTSSSTPATPLIFPDLLAMFSKLRTSKELQSSNSSPTAAVACKLPANFSLSFLLLFFLIRYFPRLHFQCYPKDTPYPLPLPYPPTPPFWPWRSPVLGHIKFASPMGLSFQ</sequence>
<dbReference type="Proteomes" id="UP000694415">
    <property type="component" value="Unplaced"/>
</dbReference>
<reference evidence="3" key="2">
    <citation type="submission" date="2025-09" db="UniProtKB">
        <authorList>
            <consortium name="Ensembl"/>
        </authorList>
    </citation>
    <scope>IDENTIFICATION</scope>
</reference>
<name>A0A8C6GST8_MUSSI</name>
<evidence type="ECO:0000313" key="3">
    <source>
        <dbReference type="Ensembl" id="ENSMSIP00000010603.1"/>
    </source>
</evidence>
<dbReference type="Ensembl" id="ENSMSIT00000013436.1">
    <property type="protein sequence ID" value="ENSMSIP00000010603.1"/>
    <property type="gene ID" value="ENSMSIG00000009271.1"/>
</dbReference>
<reference evidence="3" key="1">
    <citation type="submission" date="2025-08" db="UniProtKB">
        <authorList>
            <consortium name="Ensembl"/>
        </authorList>
    </citation>
    <scope>IDENTIFICATION</scope>
</reference>
<dbReference type="Pfam" id="PF22566">
    <property type="entry name" value="UBA_8"/>
    <property type="match status" value="1"/>
</dbReference>
<dbReference type="AlphaFoldDB" id="A0A8C6GST8"/>
<accession>A0A8C6GST8</accession>
<keyword evidence="4" id="KW-1185">Reference proteome</keyword>
<comment type="similarity">
    <text evidence="1">Belongs to the UBALD family.</text>
</comment>
<evidence type="ECO:0000259" key="2">
    <source>
        <dbReference type="Pfam" id="PF22566"/>
    </source>
</evidence>
<evidence type="ECO:0000256" key="1">
    <source>
        <dbReference type="ARBA" id="ARBA00006090"/>
    </source>
</evidence>